<proteinExistence type="predicted"/>
<dbReference type="InterPro" id="IPR044855">
    <property type="entry name" value="CoA-Trfase_III_dom3_sf"/>
</dbReference>
<dbReference type="PANTHER" id="PTHR48207">
    <property type="entry name" value="SUCCINATE--HYDROXYMETHYLGLUTARATE COA-TRANSFERASE"/>
    <property type="match status" value="1"/>
</dbReference>
<keyword evidence="1 3" id="KW-0808">Transferase</keyword>
<gene>
    <name evidence="3" type="ORF">FHS26_000136</name>
</gene>
<sequence length="161" mass="16977">MNYLAGGNVPRRMGNAHPNIVPYQVFPASDGHLIIACGNDRQFVALCSLLGLHGVADNPAFATNPARVENRETLCALIAEKTSLRPKAALIADLERAGVPGGPINSVAEAIDEPQIKARGLRIAPEGLPGLRTPIGLSRSPLTLDKASPTLGDGHWSFSSR</sequence>
<organism evidence="3 4">
    <name type="scientific">Rhizobium pisi</name>
    <dbReference type="NCBI Taxonomy" id="574561"/>
    <lineage>
        <taxon>Bacteria</taxon>
        <taxon>Pseudomonadati</taxon>
        <taxon>Pseudomonadota</taxon>
        <taxon>Alphaproteobacteria</taxon>
        <taxon>Hyphomicrobiales</taxon>
        <taxon>Rhizobiaceae</taxon>
        <taxon>Rhizobium/Agrobacterium group</taxon>
        <taxon>Rhizobium</taxon>
    </lineage>
</organism>
<evidence type="ECO:0000256" key="1">
    <source>
        <dbReference type="ARBA" id="ARBA00022679"/>
    </source>
</evidence>
<keyword evidence="4" id="KW-1185">Reference proteome</keyword>
<dbReference type="AlphaFoldDB" id="A0A7W5FXT8"/>
<dbReference type="InterPro" id="IPR023606">
    <property type="entry name" value="CoA-Trfase_III_dom_1_sf"/>
</dbReference>
<dbReference type="EMBL" id="JACHXH010000001">
    <property type="protein sequence ID" value="MBB3132441.1"/>
    <property type="molecule type" value="Genomic_DNA"/>
</dbReference>
<dbReference type="InterPro" id="IPR003673">
    <property type="entry name" value="CoA-Trfase_fam_III"/>
</dbReference>
<dbReference type="Proteomes" id="UP000518315">
    <property type="component" value="Unassembled WGS sequence"/>
</dbReference>
<dbReference type="Gene3D" id="3.30.1540.10">
    <property type="entry name" value="formyl-coa transferase, domain 3"/>
    <property type="match status" value="1"/>
</dbReference>
<reference evidence="3 4" key="1">
    <citation type="submission" date="2020-08" db="EMBL/GenBank/DDBJ databases">
        <title>Genomic Encyclopedia of Type Strains, Phase III (KMG-III): the genomes of soil and plant-associated and newly described type strains.</title>
        <authorList>
            <person name="Whitman W."/>
        </authorList>
    </citation>
    <scope>NUCLEOTIDE SEQUENCE [LARGE SCALE GENOMIC DNA]</scope>
    <source>
        <strain evidence="3 4">CECT 4113</strain>
    </source>
</reference>
<dbReference type="Gene3D" id="3.40.50.10540">
    <property type="entry name" value="Crotonobetainyl-coa:carnitine coa-transferase, domain 1"/>
    <property type="match status" value="1"/>
</dbReference>
<evidence type="ECO:0000313" key="4">
    <source>
        <dbReference type="Proteomes" id="UP000518315"/>
    </source>
</evidence>
<protein>
    <submittedName>
        <fullName evidence="3">Crotonobetainyl-CoA:carnitine CoA-transferase CaiB-like acyl-CoA transferase</fullName>
    </submittedName>
</protein>
<accession>A0A7W5FXT8</accession>
<dbReference type="InterPro" id="IPR050483">
    <property type="entry name" value="CoA-transferase_III_domain"/>
</dbReference>
<dbReference type="PANTHER" id="PTHR48207:SF3">
    <property type="entry name" value="SUCCINATE--HYDROXYMETHYLGLUTARATE COA-TRANSFERASE"/>
    <property type="match status" value="1"/>
</dbReference>
<evidence type="ECO:0000313" key="3">
    <source>
        <dbReference type="EMBL" id="MBB3132441.1"/>
    </source>
</evidence>
<dbReference type="SUPFAM" id="SSF89796">
    <property type="entry name" value="CoA-transferase family III (CaiB/BaiF)"/>
    <property type="match status" value="1"/>
</dbReference>
<feature type="region of interest" description="Disordered" evidence="2">
    <location>
        <begin position="142"/>
        <end position="161"/>
    </location>
</feature>
<evidence type="ECO:0000256" key="2">
    <source>
        <dbReference type="SAM" id="MobiDB-lite"/>
    </source>
</evidence>
<dbReference type="Pfam" id="PF02515">
    <property type="entry name" value="CoA_transf_3"/>
    <property type="match status" value="1"/>
</dbReference>
<comment type="caution">
    <text evidence="3">The sequence shown here is derived from an EMBL/GenBank/DDBJ whole genome shotgun (WGS) entry which is preliminary data.</text>
</comment>
<name>A0A7W5FXT8_9HYPH</name>
<dbReference type="GO" id="GO:0008410">
    <property type="term" value="F:CoA-transferase activity"/>
    <property type="evidence" value="ECO:0007669"/>
    <property type="project" value="TreeGrafter"/>
</dbReference>